<evidence type="ECO:0000313" key="3">
    <source>
        <dbReference type="Proteomes" id="UP000003653"/>
    </source>
</evidence>
<name>D5P2E5_9MYCO</name>
<feature type="transmembrane region" description="Helical" evidence="1">
    <location>
        <begin position="12"/>
        <end position="33"/>
    </location>
</feature>
<keyword evidence="1" id="KW-0812">Transmembrane</keyword>
<reference evidence="2 3" key="1">
    <citation type="submission" date="2010-04" db="EMBL/GenBank/DDBJ databases">
        <authorList>
            <person name="Muzny D."/>
            <person name="Qin X."/>
            <person name="Deng J."/>
            <person name="Jiang H."/>
            <person name="Liu Y."/>
            <person name="Qu J."/>
            <person name="Song X.-Z."/>
            <person name="Zhang L."/>
            <person name="Thornton R."/>
            <person name="Coyle M."/>
            <person name="Francisco L."/>
            <person name="Jackson L."/>
            <person name="Javaid M."/>
            <person name="Korchina V."/>
            <person name="Kovar C."/>
            <person name="Mata R."/>
            <person name="Mathew T."/>
            <person name="Ngo R."/>
            <person name="Nguyen L."/>
            <person name="Nguyen N."/>
            <person name="Okwuonu G."/>
            <person name="Ongeri F."/>
            <person name="Pham C."/>
            <person name="Simmons D."/>
            <person name="Wilczek-Boney K."/>
            <person name="Hale W."/>
            <person name="Jakkamsetti A."/>
            <person name="Pham P."/>
            <person name="Ruth R."/>
            <person name="San Lucas F."/>
            <person name="Warren J."/>
            <person name="Zhang J."/>
            <person name="Zhao Z."/>
            <person name="Zhou C."/>
            <person name="Zhu D."/>
            <person name="Lee S."/>
            <person name="Bess C."/>
            <person name="Blankenburg K."/>
            <person name="Forbes L."/>
            <person name="Fu Q."/>
            <person name="Gubbala S."/>
            <person name="Hirani K."/>
            <person name="Jayaseelan J.C."/>
            <person name="Lara F."/>
            <person name="Munidasa M."/>
            <person name="Palculict T."/>
            <person name="Patil S."/>
            <person name="Pu L.-L."/>
            <person name="Saada N."/>
            <person name="Tang L."/>
            <person name="Weissenberger G."/>
            <person name="Zhu Y."/>
            <person name="Hemphill L."/>
            <person name="Shang Y."/>
            <person name="Youmans B."/>
            <person name="Ayvaz T."/>
            <person name="Ross M."/>
            <person name="Santibanez J."/>
            <person name="Aqrawi P."/>
            <person name="Gross S."/>
            <person name="Joshi V."/>
            <person name="Fowler G."/>
            <person name="Nazareth L."/>
            <person name="Reid J."/>
            <person name="Worley K."/>
            <person name="Petrosino J."/>
            <person name="Highlander S."/>
            <person name="Gibbs R."/>
        </authorList>
    </citation>
    <scope>NUCLEOTIDE SEQUENCE [LARGE SCALE GENOMIC DNA]</scope>
    <source>
        <strain evidence="2 3">ATCC BAA-614</strain>
    </source>
</reference>
<evidence type="ECO:0000313" key="2">
    <source>
        <dbReference type="EMBL" id="EFG79757.1"/>
    </source>
</evidence>
<proteinExistence type="predicted"/>
<accession>D5P2E5</accession>
<keyword evidence="1" id="KW-0472">Membrane</keyword>
<sequence length="346" mass="38118">MWLRLLVAPWWVRWLIGAAVTAATLAAIAALLFPRVFTTTGALRGWLAVAGFGMIISASMLYVQAPLQQRLVTPIVGLDREQRAQIWKAWRRGEIPADSGALAAATTMAALALRSLRRPQRGASKVVWVVPVLFAVLVILAFVTHDVRHGIFWAGFVLYFTTYHTWLGYRRRRLTQHLESLRAAARDRGIPTELEGSASLPSRRIWALVALFVVVGVTVGAMAYLSDRPDPDCRSANAALADSYRTDITGAWLGVMNRGDVDRYRAWSDQLHSYARQPSNGPVGGHLRRMADLSGQAVSLLEDIGRDKTSSAPADVVARDQNAYLNTITQMLDEQEGLLAICQSTK</sequence>
<dbReference type="eggNOG" id="ENOG5031QQE">
    <property type="taxonomic scope" value="Bacteria"/>
</dbReference>
<evidence type="ECO:0000256" key="1">
    <source>
        <dbReference type="SAM" id="Phobius"/>
    </source>
</evidence>
<comment type="caution">
    <text evidence="2">The sequence shown here is derived from an EMBL/GenBank/DDBJ whole genome shotgun (WGS) entry which is preliminary data.</text>
</comment>
<protein>
    <submittedName>
        <fullName evidence="2">Uncharacterized protein</fullName>
    </submittedName>
</protein>
<feature type="transmembrane region" description="Helical" evidence="1">
    <location>
        <begin position="95"/>
        <end position="114"/>
    </location>
</feature>
<organism evidence="2 3">
    <name type="scientific">Mycobacterium parascrofulaceum ATCC BAA-614</name>
    <dbReference type="NCBI Taxonomy" id="525368"/>
    <lineage>
        <taxon>Bacteria</taxon>
        <taxon>Bacillati</taxon>
        <taxon>Actinomycetota</taxon>
        <taxon>Actinomycetes</taxon>
        <taxon>Mycobacteriales</taxon>
        <taxon>Mycobacteriaceae</taxon>
        <taxon>Mycobacterium</taxon>
        <taxon>Mycobacterium simiae complex</taxon>
    </lineage>
</organism>
<keyword evidence="1" id="KW-1133">Transmembrane helix</keyword>
<dbReference type="Proteomes" id="UP000003653">
    <property type="component" value="Unassembled WGS sequence"/>
</dbReference>
<feature type="transmembrane region" description="Helical" evidence="1">
    <location>
        <begin position="150"/>
        <end position="169"/>
    </location>
</feature>
<feature type="transmembrane region" description="Helical" evidence="1">
    <location>
        <begin position="126"/>
        <end position="144"/>
    </location>
</feature>
<dbReference type="EMBL" id="ADNV01000053">
    <property type="protein sequence ID" value="EFG79757.1"/>
    <property type="molecule type" value="Genomic_DNA"/>
</dbReference>
<keyword evidence="3" id="KW-1185">Reference proteome</keyword>
<dbReference type="HOGENOM" id="CLU_068245_0_0_11"/>
<dbReference type="RefSeq" id="WP_007171761.1">
    <property type="nucleotide sequence ID" value="NZ_GG770559.1"/>
</dbReference>
<dbReference type="AlphaFoldDB" id="D5P2E5"/>
<gene>
    <name evidence="2" type="ORF">HMPREF0591_0339</name>
</gene>
<feature type="transmembrane region" description="Helical" evidence="1">
    <location>
        <begin position="45"/>
        <end position="63"/>
    </location>
</feature>
<feature type="transmembrane region" description="Helical" evidence="1">
    <location>
        <begin position="205"/>
        <end position="225"/>
    </location>
</feature>